<dbReference type="SUPFAM" id="SSF81593">
    <property type="entry name" value="Nucleotidyltransferase substrate binding subunit/domain"/>
    <property type="match status" value="1"/>
</dbReference>
<accession>Q5W2N5</accession>
<dbReference type="RefSeq" id="WP_011225218.1">
    <property type="nucleotide sequence ID" value="NC_006425.1"/>
</dbReference>
<protein>
    <submittedName>
        <fullName evidence="1">Uncharacterized protein</fullName>
    </submittedName>
</protein>
<geneLocation type="plasmid" evidence="1">
    <name>pHVE14</name>
</geneLocation>
<keyword evidence="1" id="KW-0614">Plasmid</keyword>
<dbReference type="AlphaFoldDB" id="Q5W2N5"/>
<name>Q5W2N5_SACIS</name>
<evidence type="ECO:0000313" key="1">
    <source>
        <dbReference type="EMBL" id="CAG38261.1"/>
    </source>
</evidence>
<organism evidence="1">
    <name type="scientific">Saccharolobus islandicus</name>
    <name type="common">Sulfolobus islandicus</name>
    <dbReference type="NCBI Taxonomy" id="43080"/>
    <lineage>
        <taxon>Archaea</taxon>
        <taxon>Thermoproteota</taxon>
        <taxon>Thermoprotei</taxon>
        <taxon>Sulfolobales</taxon>
        <taxon>Sulfolobaceae</taxon>
        <taxon>Saccharolobus</taxon>
    </lineage>
</organism>
<sequence length="389" mass="44862">MSQLNDKFLEYAKALLETAESDLNASKFLWHCNYQAQSVFYLQQSTEKMFKAFRSMYQYLFIEFSEFITEELIASSSSRVTNLIPYLTLLNLRLKDRKLDIKGLENLLKKEYSHDLKEGLKAEIDELKKELEYDKVILKGIFSQLQYTNITNNIDSVISLVKTKLLSPQDIQQNIEKELKDIKETIETINAAPSLIKAVLQVLVGKNQPSSISFQRSSGNNINLEDIILDIILNKVLPSILTVLILPFELYKIASYLAKFEENSRYPRINNGNIEIPKDIICKEFSNHPNIYDNLYEVIKEILNNFKKTNQFLLYIHNIVIQRNYSRDSILNDILGLIGLINNNFPELLPNMLQIIKNSANKDKIDENGIGQLVNELIKTPEKSDLKGN</sequence>
<reference evidence="1" key="1">
    <citation type="journal article" date="2004" name="Archaea">
        <title>Genomic comparison of archaeal conjugative plasmids from Sulfolobus.</title>
        <authorList>
            <person name="Greve B."/>
            <person name="Jensen S."/>
            <person name="Bruegger K."/>
            <person name="Zillig W."/>
            <person name="Garrett R.A."/>
        </authorList>
    </citation>
    <scope>NUCLEOTIDE SEQUENCE [LARGE SCALE GENOMIC DNA]</scope>
    <source>
        <plasmid evidence="1">pHVE14</plasmid>
    </source>
</reference>
<proteinExistence type="predicted"/>
<dbReference type="EMBL" id="AJ748324">
    <property type="protein sequence ID" value="CAG38261.1"/>
    <property type="molecule type" value="Genomic_DNA"/>
</dbReference>